<dbReference type="EMBL" id="JARFID010000051">
    <property type="protein sequence ID" value="MDE8697476.1"/>
    <property type="molecule type" value="Genomic_DNA"/>
</dbReference>
<reference evidence="3" key="1">
    <citation type="submission" date="2023-03" db="EMBL/GenBank/DDBJ databases">
        <title>DFI Biobank Strains.</title>
        <authorList>
            <person name="Mostad J."/>
            <person name="Paddock L."/>
            <person name="Medina S."/>
            <person name="Waligurski E."/>
            <person name="Barat B."/>
            <person name="Smith R."/>
            <person name="Burgo V."/>
            <person name="Metcalfe C."/>
            <person name="Woodson C."/>
            <person name="Sundararajan A."/>
            <person name="Ramaswamy R."/>
            <person name="Lin H."/>
            <person name="Pamer E.G."/>
        </authorList>
    </citation>
    <scope>NUCLEOTIDE SEQUENCE</scope>
    <source>
        <strain evidence="3">DFI.9.5</strain>
    </source>
</reference>
<evidence type="ECO:0000313" key="3">
    <source>
        <dbReference type="EMBL" id="MDE8697476.1"/>
    </source>
</evidence>
<organism evidence="3 6">
    <name type="scientific">Bacteroides cellulosilyticus</name>
    <dbReference type="NCBI Taxonomy" id="246787"/>
    <lineage>
        <taxon>Bacteria</taxon>
        <taxon>Pseudomonadati</taxon>
        <taxon>Bacteroidota</taxon>
        <taxon>Bacteroidia</taxon>
        <taxon>Bacteroidales</taxon>
        <taxon>Bacteroidaceae</taxon>
        <taxon>Bacteroides</taxon>
    </lineage>
</organism>
<dbReference type="AlphaFoldDB" id="A0AAW6M8B0"/>
<evidence type="ECO:0000313" key="4">
    <source>
        <dbReference type="EMBL" id="MDE8697779.1"/>
    </source>
</evidence>
<accession>A0AAW6M8B0</accession>
<protein>
    <submittedName>
        <fullName evidence="3">DDE transposase</fullName>
    </submittedName>
</protein>
<proteinExistence type="predicted"/>
<dbReference type="EMBL" id="JARFID010000018">
    <property type="protein sequence ID" value="MDE8695751.1"/>
    <property type="molecule type" value="Genomic_DNA"/>
</dbReference>
<evidence type="ECO:0000313" key="1">
    <source>
        <dbReference type="EMBL" id="MDE8695751.1"/>
    </source>
</evidence>
<gene>
    <name evidence="1" type="ORF">PZH42_16705</name>
    <name evidence="2" type="ORF">PZH42_23935</name>
    <name evidence="3" type="ORF">PZH42_25575</name>
    <name evidence="4" type="ORF">PZH42_27370</name>
    <name evidence="5" type="ORF">PZH42_29370</name>
</gene>
<dbReference type="EMBL" id="JARFID010000713">
    <property type="protein sequence ID" value="MDE8698100.1"/>
    <property type="molecule type" value="Genomic_DNA"/>
</dbReference>
<dbReference type="Proteomes" id="UP001221924">
    <property type="component" value="Unassembled WGS sequence"/>
</dbReference>
<sequence>AESFNAKIKLFRANLHGVADRKFFLFRLAKIYGYPH</sequence>
<comment type="caution">
    <text evidence="3">The sequence shown here is derived from an EMBL/GenBank/DDBJ whole genome shotgun (WGS) entry which is preliminary data.</text>
</comment>
<evidence type="ECO:0000313" key="6">
    <source>
        <dbReference type="Proteomes" id="UP001221924"/>
    </source>
</evidence>
<name>A0AAW6M8B0_9BACE</name>
<dbReference type="EMBL" id="JARFID010000038">
    <property type="protein sequence ID" value="MDE8697160.1"/>
    <property type="molecule type" value="Genomic_DNA"/>
</dbReference>
<feature type="non-terminal residue" evidence="3">
    <location>
        <position position="1"/>
    </location>
</feature>
<dbReference type="EMBL" id="JARFID010000267">
    <property type="protein sequence ID" value="MDE8697779.1"/>
    <property type="molecule type" value="Genomic_DNA"/>
</dbReference>
<evidence type="ECO:0000313" key="2">
    <source>
        <dbReference type="EMBL" id="MDE8697160.1"/>
    </source>
</evidence>
<evidence type="ECO:0000313" key="5">
    <source>
        <dbReference type="EMBL" id="MDE8698100.1"/>
    </source>
</evidence>